<feature type="domain" description="Helicase C-terminal" evidence="10">
    <location>
        <begin position="251"/>
        <end position="402"/>
    </location>
</feature>
<dbReference type="EMBL" id="KV454210">
    <property type="protein sequence ID" value="ODQ59745.1"/>
    <property type="molecule type" value="Genomic_DNA"/>
</dbReference>
<comment type="catalytic activity">
    <reaction evidence="7">
        <text>ATP + H2O = ADP + phosphate + H(+)</text>
        <dbReference type="Rhea" id="RHEA:13065"/>
        <dbReference type="ChEBI" id="CHEBI:15377"/>
        <dbReference type="ChEBI" id="CHEBI:15378"/>
        <dbReference type="ChEBI" id="CHEBI:30616"/>
        <dbReference type="ChEBI" id="CHEBI:43474"/>
        <dbReference type="ChEBI" id="CHEBI:456216"/>
        <dbReference type="EC" id="3.6.4.13"/>
    </reaction>
</comment>
<dbReference type="InterPro" id="IPR056149">
    <property type="entry name" value="PRP5/DDX46/KHDC4_KH"/>
</dbReference>
<dbReference type="CDD" id="cd18787">
    <property type="entry name" value="SF2_C_DEAD"/>
    <property type="match status" value="1"/>
</dbReference>
<dbReference type="GO" id="GO:0003724">
    <property type="term" value="F:RNA helicase activity"/>
    <property type="evidence" value="ECO:0007669"/>
    <property type="project" value="UniProtKB-EC"/>
</dbReference>
<dbReference type="Pfam" id="PF00270">
    <property type="entry name" value="DEAD"/>
    <property type="match status" value="1"/>
</dbReference>
<dbReference type="STRING" id="683960.A0A1E3P2V3"/>
<dbReference type="Gene3D" id="3.40.50.300">
    <property type="entry name" value="P-loop containing nucleotide triphosphate hydrolases"/>
    <property type="match status" value="2"/>
</dbReference>
<proteinExistence type="predicted"/>
<evidence type="ECO:0000256" key="3">
    <source>
        <dbReference type="ARBA" id="ARBA00022801"/>
    </source>
</evidence>
<dbReference type="Pfam" id="PF23469">
    <property type="entry name" value="KH_12"/>
    <property type="match status" value="1"/>
</dbReference>
<dbReference type="PROSITE" id="PS51194">
    <property type="entry name" value="HELICASE_CTER"/>
    <property type="match status" value="1"/>
</dbReference>
<dbReference type="AlphaFoldDB" id="A0A1E3P2V3"/>
<keyword evidence="12" id="KW-1185">Reference proteome</keyword>
<keyword evidence="3" id="KW-0378">Hydrolase</keyword>
<dbReference type="InterPro" id="IPR050079">
    <property type="entry name" value="DEAD_box_RNA_helicase"/>
</dbReference>
<dbReference type="InterPro" id="IPR001650">
    <property type="entry name" value="Helicase_C-like"/>
</dbReference>
<name>A0A1E3P2V3_WICAA</name>
<protein>
    <recommendedName>
        <fullName evidence="1">RNA helicase</fullName>
        <ecNumber evidence="1">3.6.4.13</ecNumber>
    </recommendedName>
</protein>
<organism evidence="11 12">
    <name type="scientific">Wickerhamomyces anomalus (strain ATCC 58044 / CBS 1984 / NCYC 433 / NRRL Y-366-8)</name>
    <name type="common">Yeast</name>
    <name type="synonym">Hansenula anomala</name>
    <dbReference type="NCBI Taxonomy" id="683960"/>
    <lineage>
        <taxon>Eukaryota</taxon>
        <taxon>Fungi</taxon>
        <taxon>Dikarya</taxon>
        <taxon>Ascomycota</taxon>
        <taxon>Saccharomycotina</taxon>
        <taxon>Saccharomycetes</taxon>
        <taxon>Phaffomycetales</taxon>
        <taxon>Wickerhamomycetaceae</taxon>
        <taxon>Wickerhamomyces</taxon>
    </lineage>
</organism>
<accession>A0A1E3P2V3</accession>
<dbReference type="OrthoDB" id="196131at2759"/>
<feature type="domain" description="Helicase ATP-binding" evidence="9">
    <location>
        <begin position="47"/>
        <end position="226"/>
    </location>
</feature>
<dbReference type="Pfam" id="PF00271">
    <property type="entry name" value="Helicase_C"/>
    <property type="match status" value="1"/>
</dbReference>
<dbReference type="GO" id="GO:0000348">
    <property type="term" value="P:mRNA branch site recognition"/>
    <property type="evidence" value="ECO:0007669"/>
    <property type="project" value="EnsemblFungi"/>
</dbReference>
<evidence type="ECO:0000259" key="10">
    <source>
        <dbReference type="PROSITE" id="PS51194"/>
    </source>
</evidence>
<dbReference type="GeneID" id="30202849"/>
<gene>
    <name evidence="11" type="ORF">WICANDRAFT_83814</name>
</gene>
<dbReference type="PANTHER" id="PTHR47959:SF1">
    <property type="entry name" value="ATP-DEPENDENT RNA HELICASE DBPA"/>
    <property type="match status" value="1"/>
</dbReference>
<keyword evidence="6" id="KW-0694">RNA-binding</keyword>
<dbReference type="PROSITE" id="PS51192">
    <property type="entry name" value="HELICASE_ATP_BIND_1"/>
    <property type="match status" value="1"/>
</dbReference>
<dbReference type="SMART" id="SM00487">
    <property type="entry name" value="DEXDc"/>
    <property type="match status" value="1"/>
</dbReference>
<dbReference type="GO" id="GO:0006364">
    <property type="term" value="P:rRNA processing"/>
    <property type="evidence" value="ECO:0007669"/>
    <property type="project" value="UniProtKB-ARBA"/>
</dbReference>
<evidence type="ECO:0000256" key="4">
    <source>
        <dbReference type="ARBA" id="ARBA00022806"/>
    </source>
</evidence>
<keyword evidence="4" id="KW-0347">Helicase</keyword>
<reference evidence="11 12" key="1">
    <citation type="journal article" date="2016" name="Proc. Natl. Acad. Sci. U.S.A.">
        <title>Comparative genomics of biotechnologically important yeasts.</title>
        <authorList>
            <person name="Riley R."/>
            <person name="Haridas S."/>
            <person name="Wolfe K.H."/>
            <person name="Lopes M.R."/>
            <person name="Hittinger C.T."/>
            <person name="Goeker M."/>
            <person name="Salamov A.A."/>
            <person name="Wisecaver J.H."/>
            <person name="Long T.M."/>
            <person name="Calvey C.H."/>
            <person name="Aerts A.L."/>
            <person name="Barry K.W."/>
            <person name="Choi C."/>
            <person name="Clum A."/>
            <person name="Coughlan A.Y."/>
            <person name="Deshpande S."/>
            <person name="Douglass A.P."/>
            <person name="Hanson S.J."/>
            <person name="Klenk H.-P."/>
            <person name="LaButti K.M."/>
            <person name="Lapidus A."/>
            <person name="Lindquist E.A."/>
            <person name="Lipzen A.M."/>
            <person name="Meier-Kolthoff J.P."/>
            <person name="Ohm R.A."/>
            <person name="Otillar R.P."/>
            <person name="Pangilinan J.L."/>
            <person name="Peng Y."/>
            <person name="Rokas A."/>
            <person name="Rosa C.A."/>
            <person name="Scheuner C."/>
            <person name="Sibirny A.A."/>
            <person name="Slot J.C."/>
            <person name="Stielow J.B."/>
            <person name="Sun H."/>
            <person name="Kurtzman C.P."/>
            <person name="Blackwell M."/>
            <person name="Grigoriev I.V."/>
            <person name="Jeffries T.W."/>
        </authorList>
    </citation>
    <scope>NUCLEOTIDE SEQUENCE [LARGE SCALE GENOMIC DNA]</scope>
    <source>
        <strain evidence="12">ATCC 58044 / CBS 1984 / NCYC 433 / NRRL Y-366-8</strain>
    </source>
</reference>
<dbReference type="GO" id="GO:0016787">
    <property type="term" value="F:hydrolase activity"/>
    <property type="evidence" value="ECO:0007669"/>
    <property type="project" value="UniProtKB-KW"/>
</dbReference>
<dbReference type="SMART" id="SM00490">
    <property type="entry name" value="HELICc"/>
    <property type="match status" value="1"/>
</dbReference>
<dbReference type="GO" id="GO:0003723">
    <property type="term" value="F:RNA binding"/>
    <property type="evidence" value="ECO:0007669"/>
    <property type="project" value="UniProtKB-KW"/>
</dbReference>
<dbReference type="EC" id="3.6.4.13" evidence="1"/>
<dbReference type="GO" id="GO:0005524">
    <property type="term" value="F:ATP binding"/>
    <property type="evidence" value="ECO:0007669"/>
    <property type="project" value="UniProtKB-KW"/>
</dbReference>
<evidence type="ECO:0000313" key="12">
    <source>
        <dbReference type="Proteomes" id="UP000094112"/>
    </source>
</evidence>
<evidence type="ECO:0000256" key="6">
    <source>
        <dbReference type="ARBA" id="ARBA00022884"/>
    </source>
</evidence>
<evidence type="ECO:0000256" key="1">
    <source>
        <dbReference type="ARBA" id="ARBA00012552"/>
    </source>
</evidence>
<dbReference type="InterPro" id="IPR014001">
    <property type="entry name" value="Helicase_ATP-bd"/>
</dbReference>
<dbReference type="SUPFAM" id="SSF52540">
    <property type="entry name" value="P-loop containing nucleoside triphosphate hydrolases"/>
    <property type="match status" value="2"/>
</dbReference>
<dbReference type="Proteomes" id="UP000094112">
    <property type="component" value="Unassembled WGS sequence"/>
</dbReference>
<dbReference type="InterPro" id="IPR027417">
    <property type="entry name" value="P-loop_NTPase"/>
</dbReference>
<dbReference type="InterPro" id="IPR011545">
    <property type="entry name" value="DEAD/DEAH_box_helicase_dom"/>
</dbReference>
<evidence type="ECO:0000256" key="7">
    <source>
        <dbReference type="ARBA" id="ARBA00047984"/>
    </source>
</evidence>
<dbReference type="PANTHER" id="PTHR47959">
    <property type="entry name" value="ATP-DEPENDENT RNA HELICASE RHLE-RELATED"/>
    <property type="match status" value="1"/>
</dbReference>
<evidence type="ECO:0000313" key="11">
    <source>
        <dbReference type="EMBL" id="ODQ59745.1"/>
    </source>
</evidence>
<evidence type="ECO:0000256" key="8">
    <source>
        <dbReference type="SAM" id="MobiDB-lite"/>
    </source>
</evidence>
<evidence type="ECO:0000256" key="2">
    <source>
        <dbReference type="ARBA" id="ARBA00022741"/>
    </source>
</evidence>
<keyword evidence="2" id="KW-0547">Nucleotide-binding</keyword>
<dbReference type="GO" id="GO:0005829">
    <property type="term" value="C:cytosol"/>
    <property type="evidence" value="ECO:0007669"/>
    <property type="project" value="TreeGrafter"/>
</dbReference>
<feature type="region of interest" description="Disordered" evidence="8">
    <location>
        <begin position="420"/>
        <end position="442"/>
    </location>
</feature>
<evidence type="ECO:0000259" key="9">
    <source>
        <dbReference type="PROSITE" id="PS51192"/>
    </source>
</evidence>
<dbReference type="RefSeq" id="XP_019038952.1">
    <property type="nucleotide sequence ID" value="XM_019185603.1"/>
</dbReference>
<keyword evidence="5" id="KW-0067">ATP-binding</keyword>
<evidence type="ECO:0000256" key="5">
    <source>
        <dbReference type="ARBA" id="ARBA00022840"/>
    </source>
</evidence>
<sequence>MNNIFINNKKINPVMNFYHFGLDAQTLNVINNDLRFDNPTAIQSQTIPAIMSGNDVIGIGRTGSGKTMCFLLSMLKHIKQQRPLANGETGPLGLILSPTRELALQIFEACQVFLKNTKLRAICCTGGSELNKQINDIKKGIEIIVATPGRFIDLLTLNNGKLLKTDRITFVTLDEADRLFDLGFEPQINQIMKTIRPDKQCVLFSATFPSKLQTFAVKILKKPVIIAVGNKQVVNENITQMGKMFGTEDEKFNYLLNLLGKQGDQKTIIFCDSQVQVNFMNKRLVDKGYSPVPIHAGLPAHERTTNLSNFRKGSNILICTEVLSRGLDVPEVNLVVLYNAARTFAQYVHTTGRTARGNTKGTAISLLSKDEDTQAFILYKCMVEDEIPQDIKELAVQFEKELKAGKKKISSGFGGKGLDHLDKLRDDTEKTERKKYGEDDQEKKKIVAVNSDGEEVDNGEDGDNEVDASANIDIVYNSKIDGSAPDSGTYNARININDLPQNIRWIATNNTTLTKVIEQTSTSVTYKGKFYPEGQQPKEGEEPKLYLLVEAEKDYQVSEAVELFKKIIIDGLKKAQHQTGKFSL</sequence>